<keyword evidence="5" id="KW-1133">Transmembrane helix</keyword>
<dbReference type="Gene3D" id="1.20.1440.100">
    <property type="entry name" value="SG protein - dephosphorylation function"/>
    <property type="match status" value="1"/>
</dbReference>
<dbReference type="CDD" id="cd02612">
    <property type="entry name" value="HAD_PGPPase"/>
    <property type="match status" value="1"/>
</dbReference>
<sequence length="319" mass="34576">MREARRCDHAQLHDKAVIEPASVEGLDLVALRNAILDCVDEHADARADDAGRPAAFFDLDKTIIAKSSTLAFGRSFYNGGLINRRSVLRTAYAQFVYLAGGADHDQMERMRQFLSAMATGWDVEQVKEIVAETLHDLIDPLIYSEAAALIAEHKAAGRDVVIVSTSGSEVVEPIAEMLGADLAIGTRMAVDDAGRYSGEIEFYAYAENKAKAILELAAERGYDLSRSFAYSDSATDVPMLESVGHPYAVNPDRALRKEAAARDWPILVFDKPVALRSRVGELAAKPAVSGTALGLALAVAGTIWWLGTRGRRRGRSGRA</sequence>
<dbReference type="InterPro" id="IPR006385">
    <property type="entry name" value="HAD_hydro_SerB1"/>
</dbReference>
<evidence type="ECO:0000313" key="7">
    <source>
        <dbReference type="Proteomes" id="UP001500751"/>
    </source>
</evidence>
<dbReference type="Proteomes" id="UP001500751">
    <property type="component" value="Unassembled WGS sequence"/>
</dbReference>
<proteinExistence type="inferred from homology"/>
<dbReference type="SUPFAM" id="SSF56784">
    <property type="entry name" value="HAD-like"/>
    <property type="match status" value="1"/>
</dbReference>
<dbReference type="Gene3D" id="3.40.50.1000">
    <property type="entry name" value="HAD superfamily/HAD-like"/>
    <property type="match status" value="1"/>
</dbReference>
<evidence type="ECO:0000256" key="1">
    <source>
        <dbReference type="ARBA" id="ARBA00009184"/>
    </source>
</evidence>
<evidence type="ECO:0000256" key="3">
    <source>
        <dbReference type="ARBA" id="ARBA00022801"/>
    </source>
</evidence>
<dbReference type="GO" id="GO:0016787">
    <property type="term" value="F:hydrolase activity"/>
    <property type="evidence" value="ECO:0007669"/>
    <property type="project" value="UniProtKB-KW"/>
</dbReference>
<protein>
    <submittedName>
        <fullName evidence="6">HAD-IB family hydrolase</fullName>
    </submittedName>
</protein>
<dbReference type="InterPro" id="IPR050582">
    <property type="entry name" value="HAD-like_SerB"/>
</dbReference>
<name>A0ABP5GCP5_9ACTN</name>
<dbReference type="NCBIfam" id="TIGR01488">
    <property type="entry name" value="HAD-SF-IB"/>
    <property type="match status" value="1"/>
</dbReference>
<feature type="transmembrane region" description="Helical" evidence="5">
    <location>
        <begin position="287"/>
        <end position="306"/>
    </location>
</feature>
<dbReference type="Pfam" id="PF12710">
    <property type="entry name" value="HAD"/>
    <property type="match status" value="1"/>
</dbReference>
<keyword evidence="4" id="KW-0460">Magnesium</keyword>
<dbReference type="InterPro" id="IPR023214">
    <property type="entry name" value="HAD_sf"/>
</dbReference>
<keyword evidence="2" id="KW-0479">Metal-binding</keyword>
<dbReference type="PANTHER" id="PTHR43344:SF13">
    <property type="entry name" value="PHOSPHATASE RV3661-RELATED"/>
    <property type="match status" value="1"/>
</dbReference>
<dbReference type="EMBL" id="BAAAQN010000035">
    <property type="protein sequence ID" value="GAA2043257.1"/>
    <property type="molecule type" value="Genomic_DNA"/>
</dbReference>
<organism evidence="6 7">
    <name type="scientific">Catenulispora yoronensis</name>
    <dbReference type="NCBI Taxonomy" id="450799"/>
    <lineage>
        <taxon>Bacteria</taxon>
        <taxon>Bacillati</taxon>
        <taxon>Actinomycetota</taxon>
        <taxon>Actinomycetes</taxon>
        <taxon>Catenulisporales</taxon>
        <taxon>Catenulisporaceae</taxon>
        <taxon>Catenulispora</taxon>
    </lineage>
</organism>
<comment type="caution">
    <text evidence="6">The sequence shown here is derived from an EMBL/GenBank/DDBJ whole genome shotgun (WGS) entry which is preliminary data.</text>
</comment>
<evidence type="ECO:0000313" key="6">
    <source>
        <dbReference type="EMBL" id="GAA2043257.1"/>
    </source>
</evidence>
<dbReference type="InterPro" id="IPR036412">
    <property type="entry name" value="HAD-like_sf"/>
</dbReference>
<comment type="similarity">
    <text evidence="1">Belongs to the HAD-like hydrolase superfamily. SerB family.</text>
</comment>
<gene>
    <name evidence="6" type="ORF">GCM10009839_52950</name>
</gene>
<evidence type="ECO:0000256" key="4">
    <source>
        <dbReference type="ARBA" id="ARBA00022842"/>
    </source>
</evidence>
<keyword evidence="5" id="KW-0812">Transmembrane</keyword>
<keyword evidence="3 6" id="KW-0378">Hydrolase</keyword>
<accession>A0ABP5GCP5</accession>
<keyword evidence="5" id="KW-0472">Membrane</keyword>
<keyword evidence="7" id="KW-1185">Reference proteome</keyword>
<dbReference type="PANTHER" id="PTHR43344">
    <property type="entry name" value="PHOSPHOSERINE PHOSPHATASE"/>
    <property type="match status" value="1"/>
</dbReference>
<evidence type="ECO:0000256" key="2">
    <source>
        <dbReference type="ARBA" id="ARBA00022723"/>
    </source>
</evidence>
<evidence type="ECO:0000256" key="5">
    <source>
        <dbReference type="SAM" id="Phobius"/>
    </source>
</evidence>
<dbReference type="NCBIfam" id="TIGR01490">
    <property type="entry name" value="HAD-SF-IB-hyp1"/>
    <property type="match status" value="1"/>
</dbReference>
<reference evidence="7" key="1">
    <citation type="journal article" date="2019" name="Int. J. Syst. Evol. Microbiol.">
        <title>The Global Catalogue of Microorganisms (GCM) 10K type strain sequencing project: providing services to taxonomists for standard genome sequencing and annotation.</title>
        <authorList>
            <consortium name="The Broad Institute Genomics Platform"/>
            <consortium name="The Broad Institute Genome Sequencing Center for Infectious Disease"/>
            <person name="Wu L."/>
            <person name="Ma J."/>
        </authorList>
    </citation>
    <scope>NUCLEOTIDE SEQUENCE [LARGE SCALE GENOMIC DNA]</scope>
    <source>
        <strain evidence="7">JCM 16014</strain>
    </source>
</reference>